<dbReference type="PRINTS" id="PR00069">
    <property type="entry name" value="ALDKETRDTASE"/>
</dbReference>
<evidence type="ECO:0000313" key="2">
    <source>
        <dbReference type="EMBL" id="MEN5376244.1"/>
    </source>
</evidence>
<keyword evidence="3" id="KW-1185">Reference proteome</keyword>
<accession>A0ABV0BN52</accession>
<dbReference type="Proteomes" id="UP001409291">
    <property type="component" value="Unassembled WGS sequence"/>
</dbReference>
<dbReference type="InterPro" id="IPR020471">
    <property type="entry name" value="AKR"/>
</dbReference>
<protein>
    <submittedName>
        <fullName evidence="2">Aldo/keto reductase</fullName>
    </submittedName>
</protein>
<dbReference type="EMBL" id="JBDJNQ010000001">
    <property type="protein sequence ID" value="MEN5376244.1"/>
    <property type="molecule type" value="Genomic_DNA"/>
</dbReference>
<organism evidence="2 3">
    <name type="scientific">Sphingobacterium kitahiroshimense</name>
    <dbReference type="NCBI Taxonomy" id="470446"/>
    <lineage>
        <taxon>Bacteria</taxon>
        <taxon>Pseudomonadati</taxon>
        <taxon>Bacteroidota</taxon>
        <taxon>Sphingobacteriia</taxon>
        <taxon>Sphingobacteriales</taxon>
        <taxon>Sphingobacteriaceae</taxon>
        <taxon>Sphingobacterium</taxon>
    </lineage>
</organism>
<name>A0ABV0BN52_9SPHI</name>
<sequence>MYNPGIDKIILGTAGLGGVWGNVKAEESITTIEYAMSHGISAIDTAPAYGDAEQFVGKALANWTGKLPKISTKVGRLKSYNADQATYDYTADGMKRSVENSLKTLGISTIDVLFLHDPAAIPTEEIENVVSQMQYFKQHGFAKKIGIGGNLPVAFASYLEDDAFDVIMEYNRLNACSIDALRTTIRSCENTHKHYYAASPLNMGLLGCNFQEFLNFPPSWLDMKSIEQAQKIDAIAQRYHIPLDVLALRFICTIPASFKMVLGAADHEQLKSSLHAIEAGILPAAIYNEILQTFKK</sequence>
<comment type="caution">
    <text evidence="2">The sequence shown here is derived from an EMBL/GenBank/DDBJ whole genome shotgun (WGS) entry which is preliminary data.</text>
</comment>
<reference evidence="2 3" key="1">
    <citation type="submission" date="2024-04" db="EMBL/GenBank/DDBJ databases">
        <title>WGS of bacteria from Torrens River.</title>
        <authorList>
            <person name="Wyrsch E.R."/>
            <person name="Drigo B."/>
        </authorList>
    </citation>
    <scope>NUCLEOTIDE SEQUENCE [LARGE SCALE GENOMIC DNA]</scope>
    <source>
        <strain evidence="2 3">TWI391</strain>
    </source>
</reference>
<dbReference type="SUPFAM" id="SSF51430">
    <property type="entry name" value="NAD(P)-linked oxidoreductase"/>
    <property type="match status" value="1"/>
</dbReference>
<dbReference type="InterPro" id="IPR036812">
    <property type="entry name" value="NAD(P)_OxRdtase_dom_sf"/>
</dbReference>
<feature type="domain" description="NADP-dependent oxidoreductase" evidence="1">
    <location>
        <begin position="8"/>
        <end position="285"/>
    </location>
</feature>
<gene>
    <name evidence="2" type="ORF">ABE541_03125</name>
</gene>
<dbReference type="PANTHER" id="PTHR42686:SF1">
    <property type="entry name" value="GH17980P-RELATED"/>
    <property type="match status" value="1"/>
</dbReference>
<dbReference type="Gene3D" id="3.20.20.100">
    <property type="entry name" value="NADP-dependent oxidoreductase domain"/>
    <property type="match status" value="1"/>
</dbReference>
<proteinExistence type="predicted"/>
<dbReference type="RefSeq" id="WP_346580560.1">
    <property type="nucleotide sequence ID" value="NZ_JBDJLH010000001.1"/>
</dbReference>
<dbReference type="PANTHER" id="PTHR42686">
    <property type="entry name" value="GH17980P-RELATED"/>
    <property type="match status" value="1"/>
</dbReference>
<dbReference type="Pfam" id="PF00248">
    <property type="entry name" value="Aldo_ket_red"/>
    <property type="match status" value="1"/>
</dbReference>
<evidence type="ECO:0000313" key="3">
    <source>
        <dbReference type="Proteomes" id="UP001409291"/>
    </source>
</evidence>
<dbReference type="InterPro" id="IPR023210">
    <property type="entry name" value="NADP_OxRdtase_dom"/>
</dbReference>
<evidence type="ECO:0000259" key="1">
    <source>
        <dbReference type="Pfam" id="PF00248"/>
    </source>
</evidence>
<dbReference type="CDD" id="cd19090">
    <property type="entry name" value="AKR_AKR15A-like"/>
    <property type="match status" value="1"/>
</dbReference>